<evidence type="ECO:0000256" key="4">
    <source>
        <dbReference type="ARBA" id="ARBA00022679"/>
    </source>
</evidence>
<evidence type="ECO:0000313" key="16">
    <source>
        <dbReference type="Proteomes" id="UP000001880"/>
    </source>
</evidence>
<keyword evidence="6" id="KW-0677">Repeat</keyword>
<dbReference type="GO" id="GO:0032049">
    <property type="term" value="P:cardiolipin biosynthetic process"/>
    <property type="evidence" value="ECO:0007669"/>
    <property type="project" value="UniProtKB-UniRule"/>
</dbReference>
<dbReference type="SMART" id="SM00155">
    <property type="entry name" value="PLDc"/>
    <property type="match status" value="2"/>
</dbReference>
<dbReference type="CDD" id="cd09157">
    <property type="entry name" value="PLDc_CLS_unchar2_1"/>
    <property type="match status" value="1"/>
</dbReference>
<keyword evidence="2" id="KW-1003">Cell membrane</keyword>
<evidence type="ECO:0000256" key="2">
    <source>
        <dbReference type="ARBA" id="ARBA00022475"/>
    </source>
</evidence>
<evidence type="ECO:0000256" key="9">
    <source>
        <dbReference type="ARBA" id="ARBA00023136"/>
    </source>
</evidence>
<dbReference type="EC" id="2.7.8.-" evidence="12"/>
<sequence length="477" mass="53613">MSVLHTLIGLVVLAFGVVTAVHALLNKRDPRSSFGWTVMCLFVPPFGAMAYWLFGVNRIVSKAQRWQEHGRFQPGNERAYSEAEAELASQHPQRAETMSALLRISHRVTGRPLLRGNTVEPLFNGENAYPAMLEAIEGAQRSVYLSTYIFDSDAAGLRFLDALSAAAARGVDVRVIVDAIGELYARPRITRLLRRRPGIRVERFLPLTQGLRINLRNHRKVLVVDSALGFTGGMNIGRRHLVEDADNERPTADLHFRIRGPAVYALEDVFFEDWYFCTGEEPAWQHSDYPVEHLGPAMCRAISDGPNHDFEVLTWILVGALSTARERVQIMTPYFLPSRELLASLHAAALRGVAVDIILPAENNLPFVGWAVQSMLDEVMYYGVRVYYQPPPFNHSKLFVVDEFYVVLGSANLDPRSLRLNFEFNLEVYDAALASTLAAHFNTVRGHSREVSVDELRARSLPVRLRDSVAKLMSPYL</sequence>
<evidence type="ECO:0000256" key="13">
    <source>
        <dbReference type="SAM" id="Phobius"/>
    </source>
</evidence>
<feature type="domain" description="PLD phosphodiesterase" evidence="14">
    <location>
        <begin position="213"/>
        <end position="240"/>
    </location>
</feature>
<dbReference type="SUPFAM" id="SSF56024">
    <property type="entry name" value="Phospholipase D/nuclease"/>
    <property type="match status" value="2"/>
</dbReference>
<dbReference type="CDD" id="cd09163">
    <property type="entry name" value="PLDc_CLS_unchar2_2"/>
    <property type="match status" value="1"/>
</dbReference>
<evidence type="ECO:0000256" key="11">
    <source>
        <dbReference type="ARBA" id="ARBA00023264"/>
    </source>
</evidence>
<dbReference type="EMBL" id="CP001804">
    <property type="protein sequence ID" value="ACY17873.1"/>
    <property type="molecule type" value="Genomic_DNA"/>
</dbReference>
<dbReference type="InterPro" id="IPR022924">
    <property type="entry name" value="Cardiolipin_synthase"/>
</dbReference>
<dbReference type="NCBIfam" id="TIGR04265">
    <property type="entry name" value="bac_cardiolipin"/>
    <property type="match status" value="1"/>
</dbReference>
<dbReference type="RefSeq" id="WP_012830465.1">
    <property type="nucleotide sequence ID" value="NC_013440.1"/>
</dbReference>
<dbReference type="PANTHER" id="PTHR21248">
    <property type="entry name" value="CARDIOLIPIN SYNTHASE"/>
    <property type="match status" value="1"/>
</dbReference>
<evidence type="ECO:0000256" key="10">
    <source>
        <dbReference type="ARBA" id="ARBA00023209"/>
    </source>
</evidence>
<feature type="transmembrane region" description="Helical" evidence="13">
    <location>
        <begin position="33"/>
        <end position="54"/>
    </location>
</feature>
<evidence type="ECO:0000256" key="8">
    <source>
        <dbReference type="ARBA" id="ARBA00023098"/>
    </source>
</evidence>
<evidence type="ECO:0000256" key="5">
    <source>
        <dbReference type="ARBA" id="ARBA00022692"/>
    </source>
</evidence>
<dbReference type="KEGG" id="hoh:Hoch_5389"/>
<dbReference type="InterPro" id="IPR025202">
    <property type="entry name" value="PLD-like_dom"/>
</dbReference>
<feature type="domain" description="PLD phosphodiesterase" evidence="14">
    <location>
        <begin position="390"/>
        <end position="417"/>
    </location>
</feature>
<keyword evidence="4" id="KW-0808">Transferase</keyword>
<evidence type="ECO:0000256" key="1">
    <source>
        <dbReference type="ARBA" id="ARBA00004651"/>
    </source>
</evidence>
<evidence type="ECO:0000259" key="14">
    <source>
        <dbReference type="PROSITE" id="PS50035"/>
    </source>
</evidence>
<dbReference type="eggNOG" id="COG1502">
    <property type="taxonomic scope" value="Bacteria"/>
</dbReference>
<protein>
    <recommendedName>
        <fullName evidence="12">Cardiolipin synthase</fullName>
        <ecNumber evidence="12">2.7.8.-</ecNumber>
    </recommendedName>
</protein>
<keyword evidence="8" id="KW-0443">Lipid metabolism</keyword>
<evidence type="ECO:0000313" key="15">
    <source>
        <dbReference type="EMBL" id="ACY17873.1"/>
    </source>
</evidence>
<dbReference type="Pfam" id="PF13396">
    <property type="entry name" value="PLDc_N"/>
    <property type="match status" value="1"/>
</dbReference>
<evidence type="ECO:0000256" key="7">
    <source>
        <dbReference type="ARBA" id="ARBA00022989"/>
    </source>
</evidence>
<keyword evidence="7 13" id="KW-1133">Transmembrane helix</keyword>
<proteinExistence type="predicted"/>
<dbReference type="InterPro" id="IPR027379">
    <property type="entry name" value="CLS_N"/>
</dbReference>
<dbReference type="OrthoDB" id="9762009at2"/>
<evidence type="ECO:0000256" key="3">
    <source>
        <dbReference type="ARBA" id="ARBA00022516"/>
    </source>
</evidence>
<organism evidence="15 16">
    <name type="scientific">Haliangium ochraceum (strain DSM 14365 / JCM 11303 / SMP-2)</name>
    <dbReference type="NCBI Taxonomy" id="502025"/>
    <lineage>
        <taxon>Bacteria</taxon>
        <taxon>Pseudomonadati</taxon>
        <taxon>Myxococcota</taxon>
        <taxon>Polyangia</taxon>
        <taxon>Haliangiales</taxon>
        <taxon>Kofleriaceae</taxon>
        <taxon>Haliangium</taxon>
    </lineage>
</organism>
<dbReference type="Proteomes" id="UP000001880">
    <property type="component" value="Chromosome"/>
</dbReference>
<dbReference type="AlphaFoldDB" id="D0LYK7"/>
<accession>D0LYK7</accession>
<reference evidence="15 16" key="1">
    <citation type="journal article" date="2010" name="Stand. Genomic Sci.">
        <title>Complete genome sequence of Haliangium ochraceum type strain (SMP-2).</title>
        <authorList>
            <consortium name="US DOE Joint Genome Institute (JGI-PGF)"/>
            <person name="Ivanova N."/>
            <person name="Daum C."/>
            <person name="Lang E."/>
            <person name="Abt B."/>
            <person name="Kopitz M."/>
            <person name="Saunders E."/>
            <person name="Lapidus A."/>
            <person name="Lucas S."/>
            <person name="Glavina Del Rio T."/>
            <person name="Nolan M."/>
            <person name="Tice H."/>
            <person name="Copeland A."/>
            <person name="Cheng J.F."/>
            <person name="Chen F."/>
            <person name="Bruce D."/>
            <person name="Goodwin L."/>
            <person name="Pitluck S."/>
            <person name="Mavromatis K."/>
            <person name="Pati A."/>
            <person name="Mikhailova N."/>
            <person name="Chen A."/>
            <person name="Palaniappan K."/>
            <person name="Land M."/>
            <person name="Hauser L."/>
            <person name="Chang Y.J."/>
            <person name="Jeffries C.D."/>
            <person name="Detter J.C."/>
            <person name="Brettin T."/>
            <person name="Rohde M."/>
            <person name="Goker M."/>
            <person name="Bristow J."/>
            <person name="Markowitz V."/>
            <person name="Eisen J.A."/>
            <person name="Hugenholtz P."/>
            <person name="Kyrpides N.C."/>
            <person name="Klenk H.P."/>
        </authorList>
    </citation>
    <scope>NUCLEOTIDE SEQUENCE [LARGE SCALE GENOMIC DNA]</scope>
    <source>
        <strain evidence="16">DSM 14365 / CIP 107738 / JCM 11303 / AJ 13395 / SMP-2</strain>
    </source>
</reference>
<keyword evidence="16" id="KW-1185">Reference proteome</keyword>
<comment type="subcellular location">
    <subcellularLocation>
        <location evidence="1">Cell membrane</location>
        <topology evidence="1">Multi-pass membrane protein</topology>
    </subcellularLocation>
</comment>
<dbReference type="Pfam" id="PF13091">
    <property type="entry name" value="PLDc_2"/>
    <property type="match status" value="2"/>
</dbReference>
<dbReference type="HOGENOM" id="CLU_038053_1_0_7"/>
<dbReference type="InterPro" id="IPR001736">
    <property type="entry name" value="PLipase_D/transphosphatidylase"/>
</dbReference>
<keyword evidence="3" id="KW-0444">Lipid biosynthesis</keyword>
<dbReference type="Gene3D" id="3.30.870.10">
    <property type="entry name" value="Endonuclease Chain A"/>
    <property type="match status" value="2"/>
</dbReference>
<keyword evidence="10" id="KW-0594">Phospholipid biosynthesis</keyword>
<evidence type="ECO:0000256" key="6">
    <source>
        <dbReference type="ARBA" id="ARBA00022737"/>
    </source>
</evidence>
<keyword evidence="11" id="KW-1208">Phospholipid metabolism</keyword>
<dbReference type="STRING" id="502025.Hoch_5389"/>
<dbReference type="GO" id="GO:0005886">
    <property type="term" value="C:plasma membrane"/>
    <property type="evidence" value="ECO:0007669"/>
    <property type="project" value="UniProtKB-SubCell"/>
</dbReference>
<evidence type="ECO:0000256" key="12">
    <source>
        <dbReference type="NCBIfam" id="TIGR04265"/>
    </source>
</evidence>
<gene>
    <name evidence="15" type="ordered locus">Hoch_5389</name>
</gene>
<keyword evidence="9 13" id="KW-0472">Membrane</keyword>
<name>D0LYK7_HALO1</name>
<dbReference type="GO" id="GO:0008808">
    <property type="term" value="F:cardiolipin synthase activity"/>
    <property type="evidence" value="ECO:0007669"/>
    <property type="project" value="UniProtKB-UniRule"/>
</dbReference>
<dbReference type="PANTHER" id="PTHR21248:SF22">
    <property type="entry name" value="PHOSPHOLIPASE D"/>
    <property type="match status" value="1"/>
</dbReference>
<keyword evidence="5 13" id="KW-0812">Transmembrane</keyword>
<dbReference type="PROSITE" id="PS50035">
    <property type="entry name" value="PLD"/>
    <property type="match status" value="2"/>
</dbReference>